<dbReference type="InParanoid" id="A0A2J6TMC9"/>
<gene>
    <name evidence="2" type="ORF">K444DRAFT_555460</name>
</gene>
<sequence length="539" mass="58984">MATLLPSIRETYFGVKALLQTVAEDNAELTSLQARLNADPGIPVSNPTTSFWLKNTPFLDLVDKRSKTLPKYADIVIIGSGITGTSVARTILSECASMGINRRVVMLEARQTCSGATGRNGGHIKCTPHESFCEYKDRFGVERARALVDFQTSHLPILVDLAKQESWDLAEARQVETLDVFYDEEVWLDNKRKVEEFRKGMPEGTRDTFVWEKGEAHEKYNLGGHAYGAITYQAGAIWPCRLVTCALDSLLRTYPSDFTLETHTSVENISTTRNPNQPFIVHTSRGDILACHIIHATNAHTARLVPGLRGKLFPVRGTMTAQRPGKSFPKLDGSRSWCLINKKGYEYVTQRPGQVDSIDGLGGEIMIGGGMIQSGRKGFGEFGVASDAETNYLTGCHLGGVLPMGFGLENWGEDAPGGRMKNMWSGSLGLTADMMPFVGRLEPSLTGRTPVKANLSKDAVGPVTLPAEWISAGYNGEGMVNAWLCGVALGLMVLGREDISAAKTSGRPHGKLDEWFPKEYICSQARVTNASVYELLETR</sequence>
<dbReference type="PANTHER" id="PTHR13847:SF213">
    <property type="entry name" value="DEPENDENT OXIDOREDUCTASE, PUTATIVE-RELATED"/>
    <property type="match status" value="1"/>
</dbReference>
<dbReference type="Gene3D" id="3.30.9.10">
    <property type="entry name" value="D-Amino Acid Oxidase, subunit A, domain 2"/>
    <property type="match status" value="1"/>
</dbReference>
<organism evidence="2 3">
    <name type="scientific">Hyaloscypha bicolor E</name>
    <dbReference type="NCBI Taxonomy" id="1095630"/>
    <lineage>
        <taxon>Eukaryota</taxon>
        <taxon>Fungi</taxon>
        <taxon>Dikarya</taxon>
        <taxon>Ascomycota</taxon>
        <taxon>Pezizomycotina</taxon>
        <taxon>Leotiomycetes</taxon>
        <taxon>Helotiales</taxon>
        <taxon>Hyaloscyphaceae</taxon>
        <taxon>Hyaloscypha</taxon>
        <taxon>Hyaloscypha bicolor</taxon>
    </lineage>
</organism>
<dbReference type="Pfam" id="PF01266">
    <property type="entry name" value="DAO"/>
    <property type="match status" value="1"/>
</dbReference>
<accession>A0A2J6TMC9</accession>
<dbReference type="InterPro" id="IPR036188">
    <property type="entry name" value="FAD/NAD-bd_sf"/>
</dbReference>
<dbReference type="AlphaFoldDB" id="A0A2J6TMC9"/>
<dbReference type="STRING" id="1095630.A0A2J6TMC9"/>
<name>A0A2J6TMC9_9HELO</name>
<dbReference type="Proteomes" id="UP000235371">
    <property type="component" value="Unassembled WGS sequence"/>
</dbReference>
<keyword evidence="3" id="KW-1185">Reference proteome</keyword>
<dbReference type="RefSeq" id="XP_024741052.1">
    <property type="nucleotide sequence ID" value="XM_024876708.1"/>
</dbReference>
<dbReference type="PANTHER" id="PTHR13847">
    <property type="entry name" value="SARCOSINE DEHYDROGENASE-RELATED"/>
    <property type="match status" value="1"/>
</dbReference>
<dbReference type="GO" id="GO:0005737">
    <property type="term" value="C:cytoplasm"/>
    <property type="evidence" value="ECO:0007669"/>
    <property type="project" value="TreeGrafter"/>
</dbReference>
<proteinExistence type="predicted"/>
<dbReference type="SUPFAM" id="SSF51905">
    <property type="entry name" value="FAD/NAD(P)-binding domain"/>
    <property type="match status" value="1"/>
</dbReference>
<dbReference type="Gene3D" id="3.50.50.60">
    <property type="entry name" value="FAD/NAD(P)-binding domain"/>
    <property type="match status" value="1"/>
</dbReference>
<evidence type="ECO:0000259" key="1">
    <source>
        <dbReference type="Pfam" id="PF01266"/>
    </source>
</evidence>
<reference evidence="2 3" key="1">
    <citation type="submission" date="2016-04" db="EMBL/GenBank/DDBJ databases">
        <title>A degradative enzymes factory behind the ericoid mycorrhizal symbiosis.</title>
        <authorList>
            <consortium name="DOE Joint Genome Institute"/>
            <person name="Martino E."/>
            <person name="Morin E."/>
            <person name="Grelet G."/>
            <person name="Kuo A."/>
            <person name="Kohler A."/>
            <person name="Daghino S."/>
            <person name="Barry K."/>
            <person name="Choi C."/>
            <person name="Cichocki N."/>
            <person name="Clum A."/>
            <person name="Copeland A."/>
            <person name="Hainaut M."/>
            <person name="Haridas S."/>
            <person name="Labutti K."/>
            <person name="Lindquist E."/>
            <person name="Lipzen A."/>
            <person name="Khouja H.-R."/>
            <person name="Murat C."/>
            <person name="Ohm R."/>
            <person name="Olson A."/>
            <person name="Spatafora J."/>
            <person name="Veneault-Fourrey C."/>
            <person name="Henrissat B."/>
            <person name="Grigoriev I."/>
            <person name="Martin F."/>
            <person name="Perotto S."/>
        </authorList>
    </citation>
    <scope>NUCLEOTIDE SEQUENCE [LARGE SCALE GENOMIC DNA]</scope>
    <source>
        <strain evidence="2 3">E</strain>
    </source>
</reference>
<protein>
    <submittedName>
        <fullName evidence="2">DAO-domain-containing protein</fullName>
    </submittedName>
</protein>
<feature type="domain" description="FAD dependent oxidoreductase" evidence="1">
    <location>
        <begin position="74"/>
        <end position="488"/>
    </location>
</feature>
<dbReference type="GeneID" id="36584787"/>
<dbReference type="InterPro" id="IPR006076">
    <property type="entry name" value="FAD-dep_OxRdtase"/>
</dbReference>
<dbReference type="OrthoDB" id="429143at2759"/>
<evidence type="ECO:0000313" key="2">
    <source>
        <dbReference type="EMBL" id="PMD64148.1"/>
    </source>
</evidence>
<evidence type="ECO:0000313" key="3">
    <source>
        <dbReference type="Proteomes" id="UP000235371"/>
    </source>
</evidence>
<dbReference type="EMBL" id="KZ613772">
    <property type="protein sequence ID" value="PMD64148.1"/>
    <property type="molecule type" value="Genomic_DNA"/>
</dbReference>